<evidence type="ECO:0000256" key="2">
    <source>
        <dbReference type="ARBA" id="ARBA00022448"/>
    </source>
</evidence>
<keyword evidence="3 6" id="KW-0812">Transmembrane</keyword>
<evidence type="ECO:0000313" key="9">
    <source>
        <dbReference type="Proteomes" id="UP001501079"/>
    </source>
</evidence>
<dbReference type="PANTHER" id="PTHR30177">
    <property type="entry name" value="GLYCINE BETAINE/L-PROLINE TRANSPORT SYSTEM PERMEASE PROTEIN PROW"/>
    <property type="match status" value="1"/>
</dbReference>
<dbReference type="EMBL" id="BAABBW010000002">
    <property type="protein sequence ID" value="GAA4171753.1"/>
    <property type="molecule type" value="Genomic_DNA"/>
</dbReference>
<dbReference type="RefSeq" id="WP_344752339.1">
    <property type="nucleotide sequence ID" value="NZ_BAABBW010000002.1"/>
</dbReference>
<dbReference type="PANTHER" id="PTHR30177:SF4">
    <property type="entry name" value="OSMOPROTECTANT IMPORT PERMEASE PROTEIN OSMW"/>
    <property type="match status" value="1"/>
</dbReference>
<dbReference type="InterPro" id="IPR000515">
    <property type="entry name" value="MetI-like"/>
</dbReference>
<evidence type="ECO:0000256" key="3">
    <source>
        <dbReference type="ARBA" id="ARBA00022692"/>
    </source>
</evidence>
<evidence type="ECO:0000313" key="8">
    <source>
        <dbReference type="EMBL" id="GAA4171753.1"/>
    </source>
</evidence>
<accession>A0ABP7ZW46</accession>
<dbReference type="Gene3D" id="1.10.3720.10">
    <property type="entry name" value="MetI-like"/>
    <property type="match status" value="1"/>
</dbReference>
<dbReference type="InterPro" id="IPR051204">
    <property type="entry name" value="ABC_transp_perm/SBD"/>
</dbReference>
<evidence type="ECO:0000256" key="1">
    <source>
        <dbReference type="ARBA" id="ARBA00004141"/>
    </source>
</evidence>
<feature type="transmembrane region" description="Helical" evidence="6">
    <location>
        <begin position="156"/>
        <end position="175"/>
    </location>
</feature>
<feature type="transmembrane region" description="Helical" evidence="6">
    <location>
        <begin position="20"/>
        <end position="40"/>
    </location>
</feature>
<organism evidence="8 9">
    <name type="scientific">Gryllotalpicola koreensis</name>
    <dbReference type="NCBI Taxonomy" id="993086"/>
    <lineage>
        <taxon>Bacteria</taxon>
        <taxon>Bacillati</taxon>
        <taxon>Actinomycetota</taxon>
        <taxon>Actinomycetes</taxon>
        <taxon>Micrococcales</taxon>
        <taxon>Microbacteriaceae</taxon>
        <taxon>Gryllotalpicola</taxon>
    </lineage>
</organism>
<dbReference type="Proteomes" id="UP001501079">
    <property type="component" value="Unassembled WGS sequence"/>
</dbReference>
<keyword evidence="9" id="KW-1185">Reference proteome</keyword>
<proteinExistence type="inferred from homology"/>
<feature type="transmembrane region" description="Helical" evidence="6">
    <location>
        <begin position="187"/>
        <end position="211"/>
    </location>
</feature>
<keyword evidence="5 6" id="KW-0472">Membrane</keyword>
<dbReference type="InterPro" id="IPR035906">
    <property type="entry name" value="MetI-like_sf"/>
</dbReference>
<evidence type="ECO:0000256" key="4">
    <source>
        <dbReference type="ARBA" id="ARBA00022989"/>
    </source>
</evidence>
<evidence type="ECO:0000259" key="7">
    <source>
        <dbReference type="PROSITE" id="PS50928"/>
    </source>
</evidence>
<protein>
    <submittedName>
        <fullName evidence="8">ABC transporter permease subunit</fullName>
    </submittedName>
</protein>
<feature type="transmembrane region" description="Helical" evidence="6">
    <location>
        <begin position="92"/>
        <end position="111"/>
    </location>
</feature>
<gene>
    <name evidence="8" type="ORF">GCM10022287_11500</name>
</gene>
<keyword evidence="4 6" id="KW-1133">Transmembrane helix</keyword>
<name>A0ABP7ZW46_9MICO</name>
<dbReference type="CDD" id="cd06261">
    <property type="entry name" value="TM_PBP2"/>
    <property type="match status" value="1"/>
</dbReference>
<evidence type="ECO:0000256" key="6">
    <source>
        <dbReference type="RuleBase" id="RU363032"/>
    </source>
</evidence>
<dbReference type="PROSITE" id="PS50928">
    <property type="entry name" value="ABC_TM1"/>
    <property type="match status" value="1"/>
</dbReference>
<comment type="subcellular location">
    <subcellularLocation>
        <location evidence="6">Cell membrane</location>
        <topology evidence="6">Multi-pass membrane protein</topology>
    </subcellularLocation>
    <subcellularLocation>
        <location evidence="1">Membrane</location>
        <topology evidence="1">Multi-pass membrane protein</topology>
    </subcellularLocation>
</comment>
<dbReference type="SUPFAM" id="SSF161098">
    <property type="entry name" value="MetI-like"/>
    <property type="match status" value="1"/>
</dbReference>
<sequence length="236" mass="25623">MNWVVTNWSQVSEYGLAHIWLSIPPIVLGFVISIPIGWIANRFAFSRGAIRVVSPVLLAIAGILYAVPSLPLFTLLPSLIGTKILDPINVEIALTLYALALMVRTTADGLASVSGDVKLSASAIGYSTWRRFFGVELPLAGPVLLAGIRVVSVSTVSLVTVGSVIGVNSLGFFFIEGYQRAFFTEVWVGIIGTVLIALVFDTLLVLLGRWLMPWTRRQRVVARATATAQSRWAVLR</sequence>
<evidence type="ECO:0000256" key="5">
    <source>
        <dbReference type="ARBA" id="ARBA00023136"/>
    </source>
</evidence>
<comment type="caution">
    <text evidence="8">The sequence shown here is derived from an EMBL/GenBank/DDBJ whole genome shotgun (WGS) entry which is preliminary data.</text>
</comment>
<comment type="similarity">
    <text evidence="6">Belongs to the binding-protein-dependent transport system permease family.</text>
</comment>
<dbReference type="Pfam" id="PF00528">
    <property type="entry name" value="BPD_transp_1"/>
    <property type="match status" value="1"/>
</dbReference>
<feature type="transmembrane region" description="Helical" evidence="6">
    <location>
        <begin position="52"/>
        <end position="80"/>
    </location>
</feature>
<keyword evidence="2 6" id="KW-0813">Transport</keyword>
<reference evidence="9" key="1">
    <citation type="journal article" date="2019" name="Int. J. Syst. Evol. Microbiol.">
        <title>The Global Catalogue of Microorganisms (GCM) 10K type strain sequencing project: providing services to taxonomists for standard genome sequencing and annotation.</title>
        <authorList>
            <consortium name="The Broad Institute Genomics Platform"/>
            <consortium name="The Broad Institute Genome Sequencing Center for Infectious Disease"/>
            <person name="Wu L."/>
            <person name="Ma J."/>
        </authorList>
    </citation>
    <scope>NUCLEOTIDE SEQUENCE [LARGE SCALE GENOMIC DNA]</scope>
    <source>
        <strain evidence="9">JCM 17591</strain>
    </source>
</reference>
<feature type="domain" description="ABC transmembrane type-1" evidence="7">
    <location>
        <begin position="15"/>
        <end position="208"/>
    </location>
</feature>